<evidence type="ECO:0000313" key="3">
    <source>
        <dbReference type="Proteomes" id="UP001165085"/>
    </source>
</evidence>
<proteinExistence type="predicted"/>
<organism evidence="2 3">
    <name type="scientific">Triparma strigata</name>
    <dbReference type="NCBI Taxonomy" id="1606541"/>
    <lineage>
        <taxon>Eukaryota</taxon>
        <taxon>Sar</taxon>
        <taxon>Stramenopiles</taxon>
        <taxon>Ochrophyta</taxon>
        <taxon>Bolidophyceae</taxon>
        <taxon>Parmales</taxon>
        <taxon>Triparmaceae</taxon>
        <taxon>Triparma</taxon>
    </lineage>
</organism>
<sequence>MAASGLNQLFNLLAYLYVLLRRIFNASWIRANVWISQADRVIPKTNGPRHKVIVMGDSLAMGLGDWILAGQVAGVAPSILKAAALDKQVRQRWYCLNRGNAGSSSEDWLPSKGPRIEAGQPTTEKKGKKKGDGEAEPLLGDDSPGGKSWERIFGPGRVGEDAEVVVIMLGLSDVVRGDAGLPLHAMKRDHNSASVLYPEDELAVVVKNVRSIAARLRSLGKKVAVVDLPISGAVVSSYGEGKVKRINRQLKQICKHNLSNVGDTSNPVAYVSLGLNHKVMRPEHRAFDSLHLNSKGYKVLGVEIYSAICPMLVNCEWKMWKQKLAGALPEHERVMKANAEELVGEGAAGAEEGVGGKVKSQ</sequence>
<name>A0A9W7B8E2_9STRA</name>
<evidence type="ECO:0008006" key="4">
    <source>
        <dbReference type="Google" id="ProtNLM"/>
    </source>
</evidence>
<evidence type="ECO:0000256" key="1">
    <source>
        <dbReference type="SAM" id="MobiDB-lite"/>
    </source>
</evidence>
<dbReference type="EMBL" id="BRXY01000310">
    <property type="protein sequence ID" value="GMH86031.1"/>
    <property type="molecule type" value="Genomic_DNA"/>
</dbReference>
<dbReference type="OrthoDB" id="57748at2759"/>
<keyword evidence="3" id="KW-1185">Reference proteome</keyword>
<protein>
    <recommendedName>
        <fullName evidence="4">SGNH hydrolase-type esterase domain-containing protein</fullName>
    </recommendedName>
</protein>
<dbReference type="InterPro" id="IPR036514">
    <property type="entry name" value="SGNH_hydro_sf"/>
</dbReference>
<evidence type="ECO:0000313" key="2">
    <source>
        <dbReference type="EMBL" id="GMH86031.1"/>
    </source>
</evidence>
<dbReference type="AlphaFoldDB" id="A0A9W7B8E2"/>
<gene>
    <name evidence="2" type="ORF">TrST_g1989</name>
</gene>
<accession>A0A9W7B8E2</accession>
<reference evidence="3" key="1">
    <citation type="journal article" date="2023" name="Commun. Biol.">
        <title>Genome analysis of Parmales, the sister group of diatoms, reveals the evolutionary specialization of diatoms from phago-mixotrophs to photoautotrophs.</title>
        <authorList>
            <person name="Ban H."/>
            <person name="Sato S."/>
            <person name="Yoshikawa S."/>
            <person name="Yamada K."/>
            <person name="Nakamura Y."/>
            <person name="Ichinomiya M."/>
            <person name="Sato N."/>
            <person name="Blanc-Mathieu R."/>
            <person name="Endo H."/>
            <person name="Kuwata A."/>
            <person name="Ogata H."/>
        </authorList>
    </citation>
    <scope>NUCLEOTIDE SEQUENCE [LARGE SCALE GENOMIC DNA]</scope>
    <source>
        <strain evidence="3">NIES 3701</strain>
    </source>
</reference>
<dbReference type="Proteomes" id="UP001165085">
    <property type="component" value="Unassembled WGS sequence"/>
</dbReference>
<comment type="caution">
    <text evidence="2">The sequence shown here is derived from an EMBL/GenBank/DDBJ whole genome shotgun (WGS) entry which is preliminary data.</text>
</comment>
<dbReference type="Gene3D" id="3.40.50.1110">
    <property type="entry name" value="SGNH hydrolase"/>
    <property type="match status" value="1"/>
</dbReference>
<dbReference type="SUPFAM" id="SSF52266">
    <property type="entry name" value="SGNH hydrolase"/>
    <property type="match status" value="1"/>
</dbReference>
<dbReference type="CDD" id="cd00229">
    <property type="entry name" value="SGNH_hydrolase"/>
    <property type="match status" value="1"/>
</dbReference>
<feature type="region of interest" description="Disordered" evidence="1">
    <location>
        <begin position="101"/>
        <end position="148"/>
    </location>
</feature>